<protein>
    <recommendedName>
        <fullName evidence="2">cysteine-S-conjugate beta-lyase</fullName>
        <ecNumber evidence="2">4.4.1.13</ecNumber>
    </recommendedName>
</protein>
<comment type="cofactor">
    <cofactor evidence="1">
        <name>pyridoxal 5'-phosphate</name>
        <dbReference type="ChEBI" id="CHEBI:597326"/>
    </cofactor>
</comment>
<keyword evidence="9" id="KW-1185">Reference proteome</keyword>
<reference evidence="8" key="1">
    <citation type="submission" date="2021-02" db="EMBL/GenBank/DDBJ databases">
        <authorList>
            <person name="Dougan E. K."/>
            <person name="Rhodes N."/>
            <person name="Thang M."/>
            <person name="Chan C."/>
        </authorList>
    </citation>
    <scope>NUCLEOTIDE SEQUENCE</scope>
</reference>
<evidence type="ECO:0000256" key="1">
    <source>
        <dbReference type="ARBA" id="ARBA00001933"/>
    </source>
</evidence>
<evidence type="ECO:0000313" key="8">
    <source>
        <dbReference type="EMBL" id="CAE7572547.1"/>
    </source>
</evidence>
<dbReference type="OrthoDB" id="7042322at2759"/>
<dbReference type="InterPro" id="IPR015422">
    <property type="entry name" value="PyrdxlP-dep_Trfase_small"/>
</dbReference>
<dbReference type="InterPro" id="IPR015424">
    <property type="entry name" value="PyrdxlP-dep_Trfase"/>
</dbReference>
<keyword evidence="6" id="KW-0472">Membrane</keyword>
<feature type="domain" description="Aminotransferase class I/classII large" evidence="7">
    <location>
        <begin position="524"/>
        <end position="812"/>
    </location>
</feature>
<comment type="similarity">
    <text evidence="5">Belongs to the class-II pyridoxal-phosphate-dependent aminotransferase family. MalY/PatB cystathionine beta-lyase subfamily.</text>
</comment>
<dbReference type="Proteomes" id="UP000604046">
    <property type="component" value="Unassembled WGS sequence"/>
</dbReference>
<dbReference type="EMBL" id="CAJNDS010002718">
    <property type="protein sequence ID" value="CAE7572547.1"/>
    <property type="molecule type" value="Genomic_DNA"/>
</dbReference>
<keyword evidence="3" id="KW-0663">Pyridoxal phosphate</keyword>
<keyword evidence="4" id="KW-0456">Lyase</keyword>
<dbReference type="Gene3D" id="3.90.1150.10">
    <property type="entry name" value="Aspartate Aminotransferase, domain 1"/>
    <property type="match status" value="2"/>
</dbReference>
<dbReference type="AlphaFoldDB" id="A0A812UPI8"/>
<sequence>MVAERNPLPLGLALGASALLYAWWLRRRRQRRADPFGFDEPVERGHLHTAKHELPLVMYGEAAKEALHMWVADMELPCCEEIRRAIARRAAENTFGYTLQPKSIWQSVGRWLVEQQGANIAVLGAMADRAPVLLGCQKRHPGGDSLQKPQHLLQEKEYDLENPQHLLDFFIDANIRLVRLQYLKQLACQGGPALAASAGLVNFMSVSHCWESKQHPDCFGSQARELQRLEVWGATWLFIDFVCLPQYRRTEEEQMYFDRAMNAMHVLYAHVAVTRVIHLEDLIHQSEKASPPAFIDIYYEEGKETGKFGPQPFSKLQLNDTPYNQRGWCVAECQWMSTREVLQGIAPMTPERFRQRVELGRDKLPGGWPLTFTHRADEEIVMHLQEKVFERTARVRKEMRAMGLQEEEQLNLAEALPHFLQLSQVKLSSCQISEKAGVALGASLKSVKQPTRLNFFKCAIDDQAAAALARGLVERQGAEQIRVRLSMCNISEEAAAVFKAVEGVEGWSYQPPPEHFAFSASVVTSAANIIRAMTKPGDQIALMVPLYAPLQNLVTACDRTLVRYHLQQNKSGQYDMDVKGSFTALLDAKNIKSLILCNPHNPIGRAWRRSELLALAQACAKRGILVMSDEVWADWCFESFVPFQPVAQEVGCKCITLGAPAKTWSVAGLHASYVIVADDDLRKQYLDYTEPSFLTFGSVFATEAMLVAYDLGGTWFKAAKAYIKANLVFLEHFLLAHVPGVRLVPHQATYLAWLDCSGLGFDSGKDLNNFILHEARLVLSPGSEFDAEKSWHFQRMNLACSRCLLEEAMSRLSAAVARRGQGR</sequence>
<comment type="caution">
    <text evidence="8">The sequence shown here is derived from an EMBL/GenBank/DDBJ whole genome shotgun (WGS) entry which is preliminary data.</text>
</comment>
<proteinExistence type="inferred from homology"/>
<dbReference type="Gene3D" id="3.40.640.10">
    <property type="entry name" value="Type I PLP-dependent aspartate aminotransferase-like (Major domain)"/>
    <property type="match status" value="1"/>
</dbReference>
<evidence type="ECO:0000256" key="2">
    <source>
        <dbReference type="ARBA" id="ARBA00012224"/>
    </source>
</evidence>
<dbReference type="InterPro" id="IPR004839">
    <property type="entry name" value="Aminotransferase_I/II_large"/>
</dbReference>
<dbReference type="InterPro" id="IPR015421">
    <property type="entry name" value="PyrdxlP-dep_Trfase_major"/>
</dbReference>
<dbReference type="SUPFAM" id="SSF52047">
    <property type="entry name" value="RNI-like"/>
    <property type="match status" value="1"/>
</dbReference>
<keyword evidence="6" id="KW-1133">Transmembrane helix</keyword>
<dbReference type="SUPFAM" id="SSF53383">
    <property type="entry name" value="PLP-dependent transferases"/>
    <property type="match status" value="1"/>
</dbReference>
<evidence type="ECO:0000256" key="3">
    <source>
        <dbReference type="ARBA" id="ARBA00022898"/>
    </source>
</evidence>
<organism evidence="8 9">
    <name type="scientific">Symbiodinium natans</name>
    <dbReference type="NCBI Taxonomy" id="878477"/>
    <lineage>
        <taxon>Eukaryota</taxon>
        <taxon>Sar</taxon>
        <taxon>Alveolata</taxon>
        <taxon>Dinophyceae</taxon>
        <taxon>Suessiales</taxon>
        <taxon>Symbiodiniaceae</taxon>
        <taxon>Symbiodinium</taxon>
    </lineage>
</organism>
<evidence type="ECO:0000256" key="6">
    <source>
        <dbReference type="SAM" id="Phobius"/>
    </source>
</evidence>
<dbReference type="Pfam" id="PF00155">
    <property type="entry name" value="Aminotran_1_2"/>
    <property type="match status" value="1"/>
</dbReference>
<evidence type="ECO:0000256" key="5">
    <source>
        <dbReference type="ARBA" id="ARBA00037974"/>
    </source>
</evidence>
<gene>
    <name evidence="8" type="primary">patB</name>
    <name evidence="8" type="ORF">SNAT2548_LOCUS32629</name>
</gene>
<accession>A0A812UPI8</accession>
<dbReference type="CDD" id="cd00609">
    <property type="entry name" value="AAT_like"/>
    <property type="match status" value="1"/>
</dbReference>
<evidence type="ECO:0000256" key="4">
    <source>
        <dbReference type="ARBA" id="ARBA00023239"/>
    </source>
</evidence>
<evidence type="ECO:0000259" key="7">
    <source>
        <dbReference type="Pfam" id="PF00155"/>
    </source>
</evidence>
<feature type="transmembrane region" description="Helical" evidence="6">
    <location>
        <begin position="6"/>
        <end position="25"/>
    </location>
</feature>
<dbReference type="InterPro" id="IPR051798">
    <property type="entry name" value="Class-II_PLP-Dep_Aminotrans"/>
</dbReference>
<dbReference type="PANTHER" id="PTHR43525:SF1">
    <property type="entry name" value="PROTEIN MALY"/>
    <property type="match status" value="1"/>
</dbReference>
<dbReference type="EC" id="4.4.1.13" evidence="2"/>
<dbReference type="GO" id="GO:0047804">
    <property type="term" value="F:cysteine-S-conjugate beta-lyase activity"/>
    <property type="evidence" value="ECO:0007669"/>
    <property type="project" value="UniProtKB-EC"/>
</dbReference>
<evidence type="ECO:0000313" key="9">
    <source>
        <dbReference type="Proteomes" id="UP000604046"/>
    </source>
</evidence>
<name>A0A812UPI8_9DINO</name>
<dbReference type="GO" id="GO:0030170">
    <property type="term" value="F:pyridoxal phosphate binding"/>
    <property type="evidence" value="ECO:0007669"/>
    <property type="project" value="InterPro"/>
</dbReference>
<keyword evidence="6" id="KW-0812">Transmembrane</keyword>
<dbReference type="PANTHER" id="PTHR43525">
    <property type="entry name" value="PROTEIN MALY"/>
    <property type="match status" value="1"/>
</dbReference>